<accession>A0ABT0DQN5</accession>
<reference evidence="1 2" key="1">
    <citation type="submission" date="2022-04" db="EMBL/GenBank/DDBJ databases">
        <authorList>
            <person name="Grouzdev D.S."/>
            <person name="Pantiukh K.S."/>
            <person name="Krutkina M.S."/>
        </authorList>
    </citation>
    <scope>NUCLEOTIDE SEQUENCE [LARGE SCALE GENOMIC DNA]</scope>
    <source>
        <strain evidence="1 2">Jip08</strain>
    </source>
</reference>
<evidence type="ECO:0000313" key="1">
    <source>
        <dbReference type="EMBL" id="MCK0209590.1"/>
    </source>
</evidence>
<protein>
    <submittedName>
        <fullName evidence="1">Uncharacterized protein</fullName>
    </submittedName>
</protein>
<proteinExistence type="predicted"/>
<dbReference type="RefSeq" id="WP_247202086.1">
    <property type="nucleotide sequence ID" value="NZ_JALKCG010000007.1"/>
</dbReference>
<dbReference type="EMBL" id="JALKCG010000007">
    <property type="protein sequence ID" value="MCK0209590.1"/>
    <property type="molecule type" value="Genomic_DNA"/>
</dbReference>
<dbReference type="Proteomes" id="UP001202867">
    <property type="component" value="Unassembled WGS sequence"/>
</dbReference>
<gene>
    <name evidence="1" type="ORF">MWN33_16280</name>
</gene>
<comment type="caution">
    <text evidence="1">The sequence shown here is derived from an EMBL/GenBank/DDBJ whole genome shotgun (WGS) entry which is preliminary data.</text>
</comment>
<keyword evidence="2" id="KW-1185">Reference proteome</keyword>
<name>A0ABT0DQN5_9HYPH</name>
<evidence type="ECO:0000313" key="2">
    <source>
        <dbReference type="Proteomes" id="UP001202867"/>
    </source>
</evidence>
<dbReference type="InterPro" id="IPR006311">
    <property type="entry name" value="TAT_signal"/>
</dbReference>
<sequence length="220" mass="24136">MADSEISTSLSRPSRRDVLSAARLTVGGTSFNSSPLAPPDDDATDAAVLAWKAWRAAHRRTLALCRKQQALESELARTIGFPQAVLATAELPSPMRINSLRQFDELAADLPSLCTRRAEVAAVLRAHQQRWDDADRAIGYSVARQQEEAVSDEEERLMTGGLAAEAMSLRGLSTKLDVLIAVGADGAEGRHFPWPELRRIRRDVARLVQLQRHDAVGFTD</sequence>
<reference evidence="2" key="2">
    <citation type="submission" date="2023-07" db="EMBL/GenBank/DDBJ databases">
        <title>Ancylobacter moscoviensis sp. nov., facultatively methylotrophic bacteria from activated sludge and the reclassification of Starkeya novella (Starkey 1934) Kelly et al. 2000 as Ancylobacter novellus comb. nov., Starkeya koreensis Im et al. 2006 as Ancylobacter koreensis comb.nov., Angulomicrobium tetraedrale Vasil'eva et al. 1986 as Ancylobacter tetraedralis comb. nov., Angulomicrobium amanitiforme Fritz et al. 2004 as Ancylobacter amanitiformis comb. nov. and Methylorhabdus multivorans Doronina et al. 1996 as Ancylobacter multivorans comb. nov. and emended description of the genus Ancylobacter.</title>
        <authorList>
            <person name="Doronina N."/>
            <person name="Chemodurova A."/>
            <person name="Grouzdev D."/>
            <person name="Koziaeva V."/>
            <person name="Shi W."/>
            <person name="Wu L."/>
            <person name="Kaparullina E."/>
        </authorList>
    </citation>
    <scope>NUCLEOTIDE SEQUENCE [LARGE SCALE GENOMIC DNA]</scope>
    <source>
        <strain evidence="2">Jip08</strain>
    </source>
</reference>
<dbReference type="PROSITE" id="PS51318">
    <property type="entry name" value="TAT"/>
    <property type="match status" value="1"/>
</dbReference>
<organism evidence="1 2">
    <name type="scientific">Ancylobacter koreensis</name>
    <dbReference type="NCBI Taxonomy" id="266121"/>
    <lineage>
        <taxon>Bacteria</taxon>
        <taxon>Pseudomonadati</taxon>
        <taxon>Pseudomonadota</taxon>
        <taxon>Alphaproteobacteria</taxon>
        <taxon>Hyphomicrobiales</taxon>
        <taxon>Xanthobacteraceae</taxon>
        <taxon>Ancylobacter</taxon>
    </lineage>
</organism>